<gene>
    <name evidence="1" type="ORF">OSB52_13265</name>
</gene>
<keyword evidence="2" id="KW-1185">Reference proteome</keyword>
<dbReference type="EMBL" id="JAPKFM010000013">
    <property type="protein sequence ID" value="MCX2965061.1"/>
    <property type="molecule type" value="Genomic_DNA"/>
</dbReference>
<comment type="caution">
    <text evidence="1">The sequence shown here is derived from an EMBL/GenBank/DDBJ whole genome shotgun (WGS) entry which is preliminary data.</text>
</comment>
<dbReference type="Gene3D" id="3.40.50.300">
    <property type="entry name" value="P-loop containing nucleotide triphosphate hydrolases"/>
    <property type="match status" value="1"/>
</dbReference>
<evidence type="ECO:0008006" key="3">
    <source>
        <dbReference type="Google" id="ProtNLM"/>
    </source>
</evidence>
<evidence type="ECO:0000313" key="1">
    <source>
        <dbReference type="EMBL" id="MCX2965061.1"/>
    </source>
</evidence>
<organism evidence="1 2">
    <name type="scientific">Gordonia aquimaris</name>
    <dbReference type="NCBI Taxonomy" id="2984863"/>
    <lineage>
        <taxon>Bacteria</taxon>
        <taxon>Bacillati</taxon>
        <taxon>Actinomycetota</taxon>
        <taxon>Actinomycetes</taxon>
        <taxon>Mycobacteriales</taxon>
        <taxon>Gordoniaceae</taxon>
        <taxon>Gordonia</taxon>
    </lineage>
</organism>
<sequence>MATYEPITPDRLEQMCADVAELHSGIHIMAIDGADAARPVDLAERVATRLTTRGRAAAVVSTADFLRPASLRLEYGHTDTESYRAIWFDHDALRREVIEAVRDHGRWLPRLWDAARDRSFRDAPRPAAADQVILIAGPLLLGSGLDVDTTIALLMSEGALRRHTPPGMAWTIPALLAGAEDAPRADIDVRYDHPDRPAIRMRRRAG</sequence>
<dbReference type="InterPro" id="IPR027417">
    <property type="entry name" value="P-loop_NTPase"/>
</dbReference>
<name>A0A9X3D539_9ACTN</name>
<dbReference type="RefSeq" id="WP_266062146.1">
    <property type="nucleotide sequence ID" value="NZ_JAPKFM010000013.1"/>
</dbReference>
<dbReference type="Proteomes" id="UP001143347">
    <property type="component" value="Unassembled WGS sequence"/>
</dbReference>
<protein>
    <recommendedName>
        <fullName evidence="3">Uridine kinase</fullName>
    </recommendedName>
</protein>
<reference evidence="1" key="1">
    <citation type="submission" date="2022-10" db="EMBL/GenBank/DDBJ databases">
        <title>WGS of marine actinomycetes from Thailand.</title>
        <authorList>
            <person name="Thawai C."/>
        </authorList>
    </citation>
    <scope>NUCLEOTIDE SEQUENCE</scope>
    <source>
        <strain evidence="1">SW21</strain>
    </source>
</reference>
<accession>A0A9X3D539</accession>
<evidence type="ECO:0000313" key="2">
    <source>
        <dbReference type="Proteomes" id="UP001143347"/>
    </source>
</evidence>
<dbReference type="AlphaFoldDB" id="A0A9X3D539"/>
<proteinExistence type="predicted"/>